<comment type="similarity">
    <text evidence="2">Belongs to the chromate ion transporter (CHR) (TC 2.A.51) family.</text>
</comment>
<keyword evidence="4 8" id="KW-0812">Transmembrane</keyword>
<evidence type="ECO:0000313" key="10">
    <source>
        <dbReference type="Proteomes" id="UP000502196"/>
    </source>
</evidence>
<name>A0A6F9DY06_9BACL</name>
<dbReference type="PANTHER" id="PTHR43663">
    <property type="entry name" value="CHROMATE TRANSPORT PROTEIN-RELATED"/>
    <property type="match status" value="1"/>
</dbReference>
<keyword evidence="3" id="KW-1003">Cell membrane</keyword>
<reference evidence="9 10" key="1">
    <citation type="submission" date="2020-04" db="EMBL/GenBank/DDBJ databases">
        <authorList>
            <person name="Hogendoorn C."/>
        </authorList>
    </citation>
    <scope>NUCLEOTIDE SEQUENCE [LARGE SCALE GENOMIC DNA]</scope>
    <source>
        <strain evidence="9">COOX1</strain>
    </source>
</reference>
<dbReference type="Proteomes" id="UP000502196">
    <property type="component" value="Chromosome"/>
</dbReference>
<feature type="transmembrane region" description="Helical" evidence="8">
    <location>
        <begin position="80"/>
        <end position="105"/>
    </location>
</feature>
<proteinExistence type="inferred from homology"/>
<accession>A0A6F9DY06</accession>
<keyword evidence="6 8" id="KW-0472">Membrane</keyword>
<sequence length="216" mass="23636">MNRRGIYQEIAWAMIRTGLLGYGGGPSAIPLFRYEAVNRYRWLDDEEFAHVLAVANTLPGPIATKMAAYLGYRQAGFPGALFAVLIHIGPTTLAMVILLGLLAVFQRSEVVKGMIAAVNPVVGVMLGLMAYEFLQKAWRGLGRWVGSLFIVLAGVLLVGYDVNAAIVVVVFLAYGLVHFRLSEFLSARRRATRPPARDGRSQEIQPQTAQVSQTSD</sequence>
<evidence type="ECO:0000256" key="3">
    <source>
        <dbReference type="ARBA" id="ARBA00022475"/>
    </source>
</evidence>
<feature type="transmembrane region" description="Helical" evidence="8">
    <location>
        <begin position="164"/>
        <end position="181"/>
    </location>
</feature>
<dbReference type="AlphaFoldDB" id="A0A6F9DY06"/>
<dbReference type="Pfam" id="PF02417">
    <property type="entry name" value="Chromate_transp"/>
    <property type="match status" value="1"/>
</dbReference>
<feature type="transmembrane region" description="Helical" evidence="8">
    <location>
        <begin position="111"/>
        <end position="134"/>
    </location>
</feature>
<evidence type="ECO:0000256" key="5">
    <source>
        <dbReference type="ARBA" id="ARBA00022989"/>
    </source>
</evidence>
<gene>
    <name evidence="9" type="primary">chrB</name>
    <name evidence="9" type="ORF">COOX1_0273</name>
</gene>
<protein>
    <submittedName>
        <fullName evidence="9">Chromate transporter subunit N</fullName>
    </submittedName>
</protein>
<dbReference type="InterPro" id="IPR003370">
    <property type="entry name" value="Chromate_transpt"/>
</dbReference>
<evidence type="ECO:0000256" key="2">
    <source>
        <dbReference type="ARBA" id="ARBA00005262"/>
    </source>
</evidence>
<feature type="compositionally biased region" description="Polar residues" evidence="7">
    <location>
        <begin position="202"/>
        <end position="216"/>
    </location>
</feature>
<evidence type="ECO:0000256" key="6">
    <source>
        <dbReference type="ARBA" id="ARBA00023136"/>
    </source>
</evidence>
<keyword evidence="5 8" id="KW-1133">Transmembrane helix</keyword>
<dbReference type="GO" id="GO:0005886">
    <property type="term" value="C:plasma membrane"/>
    <property type="evidence" value="ECO:0007669"/>
    <property type="project" value="UniProtKB-SubCell"/>
</dbReference>
<evidence type="ECO:0000256" key="1">
    <source>
        <dbReference type="ARBA" id="ARBA00004651"/>
    </source>
</evidence>
<dbReference type="RefSeq" id="WP_269152990.1">
    <property type="nucleotide sequence ID" value="NZ_CP047971.1"/>
</dbReference>
<evidence type="ECO:0000256" key="4">
    <source>
        <dbReference type="ARBA" id="ARBA00022692"/>
    </source>
</evidence>
<evidence type="ECO:0000313" key="9">
    <source>
        <dbReference type="EMBL" id="CAB3390168.1"/>
    </source>
</evidence>
<dbReference type="GO" id="GO:0015109">
    <property type="term" value="F:chromate transmembrane transporter activity"/>
    <property type="evidence" value="ECO:0007669"/>
    <property type="project" value="InterPro"/>
</dbReference>
<evidence type="ECO:0000256" key="7">
    <source>
        <dbReference type="SAM" id="MobiDB-lite"/>
    </source>
</evidence>
<organism evidence="9 10">
    <name type="scientific">Kyrpidia spormannii</name>
    <dbReference type="NCBI Taxonomy" id="2055160"/>
    <lineage>
        <taxon>Bacteria</taxon>
        <taxon>Bacillati</taxon>
        <taxon>Bacillota</taxon>
        <taxon>Bacilli</taxon>
        <taxon>Bacillales</taxon>
        <taxon>Alicyclobacillaceae</taxon>
        <taxon>Kyrpidia</taxon>
    </lineage>
</organism>
<comment type="subcellular location">
    <subcellularLocation>
        <location evidence="1">Cell membrane</location>
        <topology evidence="1">Multi-pass membrane protein</topology>
    </subcellularLocation>
</comment>
<feature type="transmembrane region" description="Helical" evidence="8">
    <location>
        <begin position="141"/>
        <end position="158"/>
    </location>
</feature>
<feature type="region of interest" description="Disordered" evidence="7">
    <location>
        <begin position="192"/>
        <end position="216"/>
    </location>
</feature>
<dbReference type="EMBL" id="LR792683">
    <property type="protein sequence ID" value="CAB3390168.1"/>
    <property type="molecule type" value="Genomic_DNA"/>
</dbReference>
<dbReference type="InterPro" id="IPR052518">
    <property type="entry name" value="CHR_Transporter"/>
</dbReference>
<dbReference type="PANTHER" id="PTHR43663:SF1">
    <property type="entry name" value="CHROMATE TRANSPORTER"/>
    <property type="match status" value="1"/>
</dbReference>
<evidence type="ECO:0000256" key="8">
    <source>
        <dbReference type="SAM" id="Phobius"/>
    </source>
</evidence>